<dbReference type="Pfam" id="PF08009">
    <property type="entry name" value="CDP-OH_P_tran_2"/>
    <property type="match status" value="1"/>
</dbReference>
<reference evidence="14 15" key="1">
    <citation type="submission" date="2018-10" db="EMBL/GenBank/DDBJ databases">
        <title>Iterative Subtractive Binning of Freshwater Chronoseries Metagenomes Recovers Nearly Complete Genomes from over Four Hundred Novel Species.</title>
        <authorList>
            <person name="Rodriguez-R L.M."/>
            <person name="Tsementzi D."/>
            <person name="Luo C."/>
            <person name="Konstantinidis K.T."/>
        </authorList>
    </citation>
    <scope>NUCLEOTIDE SEQUENCE [LARGE SCALE GENOMIC DNA]</scope>
    <source>
        <strain evidence="14">WB7_2B_003</strain>
    </source>
</reference>
<dbReference type="InterPro" id="IPR012616">
    <property type="entry name" value="CDP-OH_P_trans_C"/>
</dbReference>
<evidence type="ECO:0000313" key="15">
    <source>
        <dbReference type="Proteomes" id="UP000572953"/>
    </source>
</evidence>
<evidence type="ECO:0000256" key="12">
    <source>
        <dbReference type="SAM" id="Phobius"/>
    </source>
</evidence>
<evidence type="ECO:0000256" key="11">
    <source>
        <dbReference type="RuleBase" id="RU003750"/>
    </source>
</evidence>
<evidence type="ECO:0000256" key="1">
    <source>
        <dbReference type="ARBA" id="ARBA00004141"/>
    </source>
</evidence>
<keyword evidence="6 12" id="KW-1133">Transmembrane helix</keyword>
<evidence type="ECO:0000256" key="3">
    <source>
        <dbReference type="ARBA" id="ARBA00022516"/>
    </source>
</evidence>
<feature type="transmembrane region" description="Helical" evidence="12">
    <location>
        <begin position="34"/>
        <end position="56"/>
    </location>
</feature>
<evidence type="ECO:0000259" key="13">
    <source>
        <dbReference type="Pfam" id="PF08009"/>
    </source>
</evidence>
<comment type="caution">
    <text evidence="14">The sequence shown here is derived from an EMBL/GenBank/DDBJ whole genome shotgun (WGS) entry which is preliminary data.</text>
</comment>
<evidence type="ECO:0000256" key="7">
    <source>
        <dbReference type="ARBA" id="ARBA00023098"/>
    </source>
</evidence>
<dbReference type="PROSITE" id="PS00379">
    <property type="entry name" value="CDP_ALCOHOL_P_TRANSF"/>
    <property type="match status" value="1"/>
</dbReference>
<comment type="similarity">
    <text evidence="2 11">Belongs to the CDP-alcohol phosphatidyltransferase class-I family.</text>
</comment>
<evidence type="ECO:0000313" key="14">
    <source>
        <dbReference type="EMBL" id="NCU63039.1"/>
    </source>
</evidence>
<evidence type="ECO:0000256" key="6">
    <source>
        <dbReference type="ARBA" id="ARBA00022989"/>
    </source>
</evidence>
<evidence type="ECO:0000256" key="10">
    <source>
        <dbReference type="ARBA" id="ARBA00023264"/>
    </source>
</evidence>
<dbReference type="InterPro" id="IPR050324">
    <property type="entry name" value="CDP-alcohol_PTase-I"/>
</dbReference>
<evidence type="ECO:0000256" key="4">
    <source>
        <dbReference type="ARBA" id="ARBA00022679"/>
    </source>
</evidence>
<keyword evidence="7" id="KW-0443">Lipid metabolism</keyword>
<dbReference type="Gene3D" id="1.20.120.1760">
    <property type="match status" value="1"/>
</dbReference>
<keyword evidence="3" id="KW-0444">Lipid biosynthesis</keyword>
<dbReference type="InterPro" id="IPR000462">
    <property type="entry name" value="CDP-OH_P_trans"/>
</dbReference>
<dbReference type="AlphaFoldDB" id="A0A845S7Y3"/>
<dbReference type="GO" id="GO:0016780">
    <property type="term" value="F:phosphotransferase activity, for other substituted phosphate groups"/>
    <property type="evidence" value="ECO:0007669"/>
    <property type="project" value="InterPro"/>
</dbReference>
<dbReference type="GO" id="GO:0008654">
    <property type="term" value="P:phospholipid biosynthetic process"/>
    <property type="evidence" value="ECO:0007669"/>
    <property type="project" value="UniProtKB-KW"/>
</dbReference>
<feature type="transmembrane region" description="Helical" evidence="12">
    <location>
        <begin position="94"/>
        <end position="115"/>
    </location>
</feature>
<evidence type="ECO:0000256" key="5">
    <source>
        <dbReference type="ARBA" id="ARBA00022692"/>
    </source>
</evidence>
<dbReference type="InterPro" id="IPR048254">
    <property type="entry name" value="CDP_ALCOHOL_P_TRANSF_CS"/>
</dbReference>
<dbReference type="PANTHER" id="PTHR14269:SF61">
    <property type="entry name" value="CDP-DIACYLGLYCEROL--SERINE O-PHOSPHATIDYLTRANSFERASE"/>
    <property type="match status" value="1"/>
</dbReference>
<feature type="transmembrane region" description="Helical" evidence="12">
    <location>
        <begin position="68"/>
        <end position="88"/>
    </location>
</feature>
<keyword evidence="8 12" id="KW-0472">Membrane</keyword>
<dbReference type="PANTHER" id="PTHR14269">
    <property type="entry name" value="CDP-DIACYLGLYCEROL--GLYCEROL-3-PHOSPHATE 3-PHOSPHATIDYLTRANSFERASE-RELATED"/>
    <property type="match status" value="1"/>
</dbReference>
<name>A0A845S7Y3_9PROT</name>
<keyword evidence="9" id="KW-0594">Phospholipid biosynthesis</keyword>
<gene>
    <name evidence="14" type="ORF">EBV78_02980</name>
</gene>
<feature type="transmembrane region" description="Helical" evidence="12">
    <location>
        <begin position="213"/>
        <end position="232"/>
    </location>
</feature>
<dbReference type="EMBL" id="RGGN01000097">
    <property type="protein sequence ID" value="NCU63039.1"/>
    <property type="molecule type" value="Genomic_DNA"/>
</dbReference>
<feature type="domain" description="CDP-alcohol phosphatidyltransferase C-terminal" evidence="13">
    <location>
        <begin position="193"/>
        <end position="226"/>
    </location>
</feature>
<dbReference type="GO" id="GO:0016020">
    <property type="term" value="C:membrane"/>
    <property type="evidence" value="ECO:0007669"/>
    <property type="project" value="UniProtKB-SubCell"/>
</dbReference>
<protein>
    <submittedName>
        <fullName evidence="14">Phosphatidylcholine/phosphatidylserine synthase</fullName>
    </submittedName>
</protein>
<comment type="subcellular location">
    <subcellularLocation>
        <location evidence="1">Membrane</location>
        <topology evidence="1">Multi-pass membrane protein</topology>
    </subcellularLocation>
</comment>
<evidence type="ECO:0000256" key="9">
    <source>
        <dbReference type="ARBA" id="ARBA00023209"/>
    </source>
</evidence>
<evidence type="ECO:0000256" key="2">
    <source>
        <dbReference type="ARBA" id="ARBA00010441"/>
    </source>
</evidence>
<evidence type="ECO:0000256" key="8">
    <source>
        <dbReference type="ARBA" id="ARBA00023136"/>
    </source>
</evidence>
<keyword evidence="5 12" id="KW-0812">Transmembrane</keyword>
<feature type="transmembrane region" description="Helical" evidence="12">
    <location>
        <begin position="7"/>
        <end position="28"/>
    </location>
</feature>
<feature type="transmembrane region" description="Helical" evidence="12">
    <location>
        <begin position="191"/>
        <end position="207"/>
    </location>
</feature>
<dbReference type="Proteomes" id="UP000572953">
    <property type="component" value="Unassembled WGS sequence"/>
</dbReference>
<feature type="transmembrane region" description="Helical" evidence="12">
    <location>
        <begin position="127"/>
        <end position="149"/>
    </location>
</feature>
<feature type="transmembrane region" description="Helical" evidence="12">
    <location>
        <begin position="161"/>
        <end position="179"/>
    </location>
</feature>
<keyword evidence="10" id="KW-1208">Phospholipid metabolism</keyword>
<accession>A0A845S7Y3</accession>
<proteinExistence type="inferred from homology"/>
<dbReference type="Pfam" id="PF01066">
    <property type="entry name" value="CDP-OH_P_transf"/>
    <property type="match status" value="1"/>
</dbReference>
<keyword evidence="4 11" id="KW-0808">Transferase</keyword>
<sequence>MIHPRFVIPSVISILGLCVGISSIKFALNSQFDHAVIAITIASLIDTMDGRIARLIKGTSKFGAELDSLIDFINFGVAPAITVYIWILKDLGNVGWLLVLFHSVACCLRLARFNLGSKIANEKWRENFFTGVPSPSGAGILLLPLILSLSDLASNYDYKKLSIIFIIASTFLMISKIPTYSLKGIKVSRPFLIFLLLLIAAYFGFLINYPFNTLLATGCFYLLLIPVSFIHFKIIKKRSSKSTDSLISEDFI</sequence>
<dbReference type="InterPro" id="IPR043130">
    <property type="entry name" value="CDP-OH_PTrfase_TM_dom"/>
</dbReference>
<organism evidence="14 15">
    <name type="scientific">Candidatus Fonsibacter lacus</name>
    <dbReference type="NCBI Taxonomy" id="2576439"/>
    <lineage>
        <taxon>Bacteria</taxon>
        <taxon>Pseudomonadati</taxon>
        <taxon>Pseudomonadota</taxon>
        <taxon>Alphaproteobacteria</taxon>
        <taxon>Candidatus Pelagibacterales</taxon>
        <taxon>Candidatus Pelagibacterales incertae sedis</taxon>
        <taxon>Candidatus Fonsibacter</taxon>
    </lineage>
</organism>